<protein>
    <submittedName>
        <fullName evidence="5 6">Valacyclovir hydrolase</fullName>
    </submittedName>
</protein>
<dbReference type="Gene3D" id="3.40.50.1820">
    <property type="entry name" value="alpha/beta hydrolase"/>
    <property type="match status" value="1"/>
</dbReference>
<evidence type="ECO:0000259" key="4">
    <source>
        <dbReference type="Pfam" id="PF00561"/>
    </source>
</evidence>
<dbReference type="AlphaFoldDB" id="B0W295"/>
<accession>B0W295</accession>
<reference evidence="6" key="2">
    <citation type="submission" date="2021-02" db="UniProtKB">
        <authorList>
            <consortium name="EnsemblMetazoa"/>
        </authorList>
    </citation>
    <scope>IDENTIFICATION</scope>
    <source>
        <strain evidence="6">JHB</strain>
    </source>
</reference>
<dbReference type="OMA" id="MYPEKVF"/>
<dbReference type="MEROPS" id="S33.A94"/>
<comment type="similarity">
    <text evidence="1">Belongs to the AB hydrolase superfamily.</text>
</comment>
<keyword evidence="2 5" id="KW-0378">Hydrolase</keyword>
<keyword evidence="3" id="KW-0812">Transmembrane</keyword>
<evidence type="ECO:0000256" key="1">
    <source>
        <dbReference type="ARBA" id="ARBA00008645"/>
    </source>
</evidence>
<dbReference type="PANTHER" id="PTHR43798:SF14">
    <property type="entry name" value="SERINE HYDROLASE-LIKE PROTEIN DDB_G0286239"/>
    <property type="match status" value="1"/>
</dbReference>
<dbReference type="VEuPathDB" id="VectorBase:CQUJHB008847"/>
<dbReference type="InterPro" id="IPR029058">
    <property type="entry name" value="AB_hydrolase_fold"/>
</dbReference>
<keyword evidence="7" id="KW-1185">Reference proteome</keyword>
<gene>
    <name evidence="6" type="primary">6032140</name>
    <name evidence="5" type="ORF">CpipJ_CPIJ001125</name>
</gene>
<dbReference type="eggNOG" id="KOG1454">
    <property type="taxonomic scope" value="Eukaryota"/>
</dbReference>
<keyword evidence="3" id="KW-1133">Transmembrane helix</keyword>
<dbReference type="Pfam" id="PF00561">
    <property type="entry name" value="Abhydrolase_1"/>
    <property type="match status" value="1"/>
</dbReference>
<dbReference type="OrthoDB" id="190201at2759"/>
<sequence>MAQTFREVHIPVPFGEIRGKWYGPTNVRPILFIHGFNDNSGSFDRVIPLLPTAGSYLAIDLPGHGLSSWMPSGTVYRLNDAAICIRRIMKIYGWSKVSLVGHSLGAMMCYIFIGLYPDKVDLFVALDALQASFPEGLYARLASHFDRSIEYDDAKGKKPTGLTYDKMLSKARYPAGSTIPIELCHHILDRNIRESSVLPGTFHYTIDSRTKHPDLSGWSRETNLETARATKCPVLVIKATDSLYYGDDDEFKRLLDEMGKNNPLTRLVAIEGHHYVHLVDAESVANVIGQFLIDCKRFEEIVERLVVWDAKQSAIRRFTLQQ</sequence>
<dbReference type="ESTHER" id="culqu-b0w295">
    <property type="family name" value="SERHL"/>
</dbReference>
<dbReference type="SUPFAM" id="SSF53474">
    <property type="entry name" value="alpha/beta-Hydrolases"/>
    <property type="match status" value="1"/>
</dbReference>
<dbReference type="HOGENOM" id="CLU_020336_8_0_1"/>
<evidence type="ECO:0000256" key="3">
    <source>
        <dbReference type="SAM" id="Phobius"/>
    </source>
</evidence>
<evidence type="ECO:0000313" key="7">
    <source>
        <dbReference type="Proteomes" id="UP000002320"/>
    </source>
</evidence>
<dbReference type="GO" id="GO:0016787">
    <property type="term" value="F:hydrolase activity"/>
    <property type="evidence" value="ECO:0007669"/>
    <property type="project" value="UniProtKB-KW"/>
</dbReference>
<dbReference type="PANTHER" id="PTHR43798">
    <property type="entry name" value="MONOACYLGLYCEROL LIPASE"/>
    <property type="match status" value="1"/>
</dbReference>
<evidence type="ECO:0000313" key="6">
    <source>
        <dbReference type="EnsemblMetazoa" id="CPIJ001125-PA"/>
    </source>
</evidence>
<dbReference type="InterPro" id="IPR050266">
    <property type="entry name" value="AB_hydrolase_sf"/>
</dbReference>
<evidence type="ECO:0000313" key="5">
    <source>
        <dbReference type="EMBL" id="EDS28159.1"/>
    </source>
</evidence>
<dbReference type="InterPro" id="IPR000073">
    <property type="entry name" value="AB_hydrolase_1"/>
</dbReference>
<feature type="transmembrane region" description="Helical" evidence="3">
    <location>
        <begin position="97"/>
        <end position="116"/>
    </location>
</feature>
<dbReference type="KEGG" id="cqu:CpipJ_CPIJ001125"/>
<feature type="domain" description="AB hydrolase-1" evidence="4">
    <location>
        <begin position="29"/>
        <end position="239"/>
    </location>
</feature>
<dbReference type="GO" id="GO:0016020">
    <property type="term" value="C:membrane"/>
    <property type="evidence" value="ECO:0007669"/>
    <property type="project" value="TreeGrafter"/>
</dbReference>
<dbReference type="EnsemblMetazoa" id="CPIJ001125-RA">
    <property type="protein sequence ID" value="CPIJ001125-PA"/>
    <property type="gene ID" value="CPIJ001125"/>
</dbReference>
<keyword evidence="3" id="KW-0472">Membrane</keyword>
<proteinExistence type="inferred from homology"/>
<reference evidence="5" key="1">
    <citation type="submission" date="2007-03" db="EMBL/GenBank/DDBJ databases">
        <title>Annotation of Culex pipiens quinquefasciatus.</title>
        <authorList>
            <consortium name="The Broad Institute Genome Sequencing Platform"/>
            <person name="Atkinson P.W."/>
            <person name="Hemingway J."/>
            <person name="Christensen B.M."/>
            <person name="Higgs S."/>
            <person name="Kodira C."/>
            <person name="Hannick L."/>
            <person name="Megy K."/>
            <person name="O'Leary S."/>
            <person name="Pearson M."/>
            <person name="Haas B.J."/>
            <person name="Mauceli E."/>
            <person name="Wortman J.R."/>
            <person name="Lee N.H."/>
            <person name="Guigo R."/>
            <person name="Stanke M."/>
            <person name="Alvarado L."/>
            <person name="Amedeo P."/>
            <person name="Antoine C.H."/>
            <person name="Arensburger P."/>
            <person name="Bidwell S.L."/>
            <person name="Crawford M."/>
            <person name="Camaro F."/>
            <person name="Devon K."/>
            <person name="Engels R."/>
            <person name="Hammond M."/>
            <person name="Howarth C."/>
            <person name="Koehrsen M."/>
            <person name="Lawson D."/>
            <person name="Montgomery P."/>
            <person name="Nene V."/>
            <person name="Nusbaum C."/>
            <person name="Puiu D."/>
            <person name="Romero-Severson J."/>
            <person name="Severson D.W."/>
            <person name="Shumway M."/>
            <person name="Sisk P."/>
            <person name="Stolte C."/>
            <person name="Zeng Q."/>
            <person name="Eisenstadt E."/>
            <person name="Fraser-Liggett C."/>
            <person name="Strausberg R."/>
            <person name="Galagan J."/>
            <person name="Birren B."/>
            <person name="Collins F.H."/>
        </authorList>
    </citation>
    <scope>NUCLEOTIDE SEQUENCE [LARGE SCALE GENOMIC DNA]</scope>
    <source>
        <strain evidence="5">JHB</strain>
    </source>
</reference>
<name>B0W295_CULQU</name>
<dbReference type="InParanoid" id="B0W295"/>
<dbReference type="VEuPathDB" id="VectorBase:CPIJ001125"/>
<organism>
    <name type="scientific">Culex quinquefasciatus</name>
    <name type="common">Southern house mosquito</name>
    <name type="synonym">Culex pungens</name>
    <dbReference type="NCBI Taxonomy" id="7176"/>
    <lineage>
        <taxon>Eukaryota</taxon>
        <taxon>Metazoa</taxon>
        <taxon>Ecdysozoa</taxon>
        <taxon>Arthropoda</taxon>
        <taxon>Hexapoda</taxon>
        <taxon>Insecta</taxon>
        <taxon>Pterygota</taxon>
        <taxon>Neoptera</taxon>
        <taxon>Endopterygota</taxon>
        <taxon>Diptera</taxon>
        <taxon>Nematocera</taxon>
        <taxon>Culicoidea</taxon>
        <taxon>Culicidae</taxon>
        <taxon>Culicinae</taxon>
        <taxon>Culicini</taxon>
        <taxon>Culex</taxon>
        <taxon>Culex</taxon>
    </lineage>
</organism>
<evidence type="ECO:0000256" key="2">
    <source>
        <dbReference type="ARBA" id="ARBA00022801"/>
    </source>
</evidence>
<dbReference type="Proteomes" id="UP000002320">
    <property type="component" value="Unassembled WGS sequence"/>
</dbReference>
<dbReference type="EMBL" id="DS231825">
    <property type="protein sequence ID" value="EDS28159.1"/>
    <property type="molecule type" value="Genomic_DNA"/>
</dbReference>